<comment type="caution">
    <text evidence="2">The sequence shown here is derived from an EMBL/GenBank/DDBJ whole genome shotgun (WGS) entry which is preliminary data.</text>
</comment>
<name>A0ABW3C905_9ACTN</name>
<feature type="domain" description="DUF397" evidence="1">
    <location>
        <begin position="8"/>
        <end position="59"/>
    </location>
</feature>
<dbReference type="InterPro" id="IPR007278">
    <property type="entry name" value="DUF397"/>
</dbReference>
<evidence type="ECO:0000313" key="3">
    <source>
        <dbReference type="Proteomes" id="UP001597083"/>
    </source>
</evidence>
<protein>
    <submittedName>
        <fullName evidence="2">DUF397 domain-containing protein</fullName>
    </submittedName>
</protein>
<dbReference type="Proteomes" id="UP001597083">
    <property type="component" value="Unassembled WGS sequence"/>
</dbReference>
<accession>A0ABW3C905</accession>
<reference evidence="3" key="1">
    <citation type="journal article" date="2019" name="Int. J. Syst. Evol. Microbiol.">
        <title>The Global Catalogue of Microorganisms (GCM) 10K type strain sequencing project: providing services to taxonomists for standard genome sequencing and annotation.</title>
        <authorList>
            <consortium name="The Broad Institute Genomics Platform"/>
            <consortium name="The Broad Institute Genome Sequencing Center for Infectious Disease"/>
            <person name="Wu L."/>
            <person name="Ma J."/>
        </authorList>
    </citation>
    <scope>NUCLEOTIDE SEQUENCE [LARGE SCALE GENOMIC DNA]</scope>
    <source>
        <strain evidence="3">JCM 31696</strain>
    </source>
</reference>
<evidence type="ECO:0000313" key="2">
    <source>
        <dbReference type="EMBL" id="MFD0850949.1"/>
    </source>
</evidence>
<evidence type="ECO:0000259" key="1">
    <source>
        <dbReference type="Pfam" id="PF04149"/>
    </source>
</evidence>
<sequence length="66" mass="7394">MTEGTRHEWRRSSRSTSGENCVEVAALEPRILVRDSKAPDGPRLSFDAAVWRGFTRQIKAGAHDRA</sequence>
<dbReference type="EMBL" id="JBHTIR010000202">
    <property type="protein sequence ID" value="MFD0850949.1"/>
    <property type="molecule type" value="Genomic_DNA"/>
</dbReference>
<gene>
    <name evidence="2" type="ORF">ACFQ07_01820</name>
</gene>
<proteinExistence type="predicted"/>
<organism evidence="2 3">
    <name type="scientific">Actinomadura adrarensis</name>
    <dbReference type="NCBI Taxonomy" id="1819600"/>
    <lineage>
        <taxon>Bacteria</taxon>
        <taxon>Bacillati</taxon>
        <taxon>Actinomycetota</taxon>
        <taxon>Actinomycetes</taxon>
        <taxon>Streptosporangiales</taxon>
        <taxon>Thermomonosporaceae</taxon>
        <taxon>Actinomadura</taxon>
    </lineage>
</organism>
<keyword evidence="3" id="KW-1185">Reference proteome</keyword>
<dbReference type="Pfam" id="PF04149">
    <property type="entry name" value="DUF397"/>
    <property type="match status" value="1"/>
</dbReference>